<dbReference type="EMBL" id="EQ974118">
    <property type="protein sequence ID" value="EEF33304.1"/>
    <property type="molecule type" value="Genomic_DNA"/>
</dbReference>
<evidence type="ECO:0000313" key="4">
    <source>
        <dbReference type="Proteomes" id="UP000008311"/>
    </source>
</evidence>
<keyword evidence="2" id="KW-0472">Membrane</keyword>
<dbReference type="InParanoid" id="B9SSU1"/>
<dbReference type="Proteomes" id="UP000008311">
    <property type="component" value="Unassembled WGS sequence"/>
</dbReference>
<dbReference type="AlphaFoldDB" id="B9SSU1"/>
<dbReference type="STRING" id="3988.B9SSU1"/>
<keyword evidence="4" id="KW-1185">Reference proteome</keyword>
<organism evidence="3 4">
    <name type="scientific">Ricinus communis</name>
    <name type="common">Castor bean</name>
    <dbReference type="NCBI Taxonomy" id="3988"/>
    <lineage>
        <taxon>Eukaryota</taxon>
        <taxon>Viridiplantae</taxon>
        <taxon>Streptophyta</taxon>
        <taxon>Embryophyta</taxon>
        <taxon>Tracheophyta</taxon>
        <taxon>Spermatophyta</taxon>
        <taxon>Magnoliopsida</taxon>
        <taxon>eudicotyledons</taxon>
        <taxon>Gunneridae</taxon>
        <taxon>Pentapetalae</taxon>
        <taxon>rosids</taxon>
        <taxon>fabids</taxon>
        <taxon>Malpighiales</taxon>
        <taxon>Euphorbiaceae</taxon>
        <taxon>Acalyphoideae</taxon>
        <taxon>Acalypheae</taxon>
        <taxon>Ricinus</taxon>
    </lineage>
</organism>
<keyword evidence="2" id="KW-0812">Transmembrane</keyword>
<name>B9SSU1_RICCO</name>
<gene>
    <name evidence="3" type="ORF">RCOM_0792430</name>
</gene>
<feature type="region of interest" description="Disordered" evidence="1">
    <location>
        <begin position="58"/>
        <end position="175"/>
    </location>
</feature>
<feature type="region of interest" description="Disordered" evidence="1">
    <location>
        <begin position="604"/>
        <end position="625"/>
    </location>
</feature>
<evidence type="ECO:0000256" key="1">
    <source>
        <dbReference type="SAM" id="MobiDB-lite"/>
    </source>
</evidence>
<protein>
    <submittedName>
        <fullName evidence="3">Uncharacterized protein</fullName>
    </submittedName>
</protein>
<reference evidence="4" key="1">
    <citation type="journal article" date="2010" name="Nat. Biotechnol.">
        <title>Draft genome sequence of the oilseed species Ricinus communis.</title>
        <authorList>
            <person name="Chan A.P."/>
            <person name="Crabtree J."/>
            <person name="Zhao Q."/>
            <person name="Lorenzi H."/>
            <person name="Orvis J."/>
            <person name="Puiu D."/>
            <person name="Melake-Berhan A."/>
            <person name="Jones K.M."/>
            <person name="Redman J."/>
            <person name="Chen G."/>
            <person name="Cahoon E.B."/>
            <person name="Gedil M."/>
            <person name="Stanke M."/>
            <person name="Haas B.J."/>
            <person name="Wortman J.R."/>
            <person name="Fraser-Liggett C.M."/>
            <person name="Ravel J."/>
            <person name="Rabinowicz P.D."/>
        </authorList>
    </citation>
    <scope>NUCLEOTIDE SEQUENCE [LARGE SCALE GENOMIC DNA]</scope>
    <source>
        <strain evidence="4">cv. Hale</strain>
    </source>
</reference>
<keyword evidence="2" id="KW-1133">Transmembrane helix</keyword>
<dbReference type="eggNOG" id="ENOG502QUEM">
    <property type="taxonomic scope" value="Eukaryota"/>
</dbReference>
<evidence type="ECO:0000313" key="3">
    <source>
        <dbReference type="EMBL" id="EEF33304.1"/>
    </source>
</evidence>
<feature type="transmembrane region" description="Helical" evidence="2">
    <location>
        <begin position="1020"/>
        <end position="1046"/>
    </location>
</feature>
<feature type="compositionally biased region" description="Polar residues" evidence="1">
    <location>
        <begin position="106"/>
        <end position="121"/>
    </location>
</feature>
<sequence length="1051" mass="120217">MASQSYVADPEEPLTNGDYRAITINDYDDDDDQENVVSLKRKGKSIRLTDNGEIEKESASLKKVESFPPEFVEEEEKETATSLGRKAKSLPSWGSSSLFEEEERNPQAQSLLADGASSSLQIAEEDASPMTLTDEEEREDEEDEEEANEVEVSSRVSSPIQDESRAPGSDSLSDRIERRIKEMPRPTSAVHEQVRLGERLFSSVPIFRFPHNLEGIDWKYTQPELVTIGPYHRDKHQENHRLLEFEQHKWYFLSNFLSRTKGTGKNSTFFLGILRKLELLAKECYLDEIPPMSSSDDEFVEMMLLDGCFVVEILHHIGAGGVNEDNDPVLTRPWLIPILIRDLLKLDNQLPYFVLELLYDLSWSPERVKNYPLPLLVLKTFNAVFPRPDEFLEGFKEQKGKHLLDLFYSTLVPPYVYDVQRNFIPNQPIQCATQLRLSGVKFQSGKSDSFLDINFHKTTLEIPSFAVDDFTSTVLINCVALEQCHQMQPKYFSDHAFFMSCLINQPRDAAFLCSDGTILRSSHDDKYVADLFNVLGQKVGSNIRDSYLSKQFREIDMYYNSPYASLRRKYCSDPCDSNSRGNFELQALARQRLLPGILDTSDFKGKGKALSSDESSSLSIHEQESPEILSSLKKDECQVPAAPTEIQTQEEPEPDKAALQFSLTLIERRLQERRQAVTQGRSRNRKISVCIFRFPVSLVEFNPNASMPELVSLGPYHRGKEHLLEFEEYKWYFLDRFLSRSIASGKSLTHYLSRLRKEEVSARDCYSDTVTMSSHDFLEMILLDGCFVLELLRHLIDHGGDLSATELHKKVGPLSIFALKAFDQAFPRPLQNVNRFLLYKGDHLLDLVYSSLVPSNLVTHCGDFEEYCPSDLSIQCVTQLRPSGIKFKSRKKDSFLDITFQNQVLEMPSITINDFTSTLLINSVALEQCQEKRFKYFTDYVSFMSCLISKPRDVAFLCSDGIITRFSKDDKYVADLFSNLGHNTEFNIRDCYLAMQFSGFESYYSSNWATMRRTYFSSPWSLISLSSAIILLGLTMTQSVVSVLSYKCQLR</sequence>
<dbReference type="PANTHER" id="PTHR31170">
    <property type="entry name" value="BNAC04G53230D PROTEIN"/>
    <property type="match status" value="1"/>
</dbReference>
<feature type="compositionally biased region" description="Acidic residues" evidence="1">
    <location>
        <begin position="123"/>
        <end position="149"/>
    </location>
</feature>
<evidence type="ECO:0000256" key="2">
    <source>
        <dbReference type="SAM" id="Phobius"/>
    </source>
</evidence>
<accession>B9SSU1</accession>
<dbReference type="PANTHER" id="PTHR31170:SF25">
    <property type="entry name" value="BNAA09G04570D PROTEIN"/>
    <property type="match status" value="1"/>
</dbReference>
<dbReference type="Pfam" id="PF03140">
    <property type="entry name" value="DUF247"/>
    <property type="match status" value="3"/>
</dbReference>
<dbReference type="InterPro" id="IPR004158">
    <property type="entry name" value="DUF247_pln"/>
</dbReference>
<proteinExistence type="predicted"/>
<feature type="compositionally biased region" description="Low complexity" evidence="1">
    <location>
        <begin position="610"/>
        <end position="619"/>
    </location>
</feature>